<dbReference type="PANTHER" id="PTHR11879">
    <property type="entry name" value="ASPARTATE AMINOTRANSFERASE"/>
    <property type="match status" value="1"/>
</dbReference>
<comment type="similarity">
    <text evidence="2">Belongs to the class-I pyridoxal-phosphate-dependent aminotransferase family.</text>
</comment>
<gene>
    <name evidence="8" type="ORF">PQR62_02940</name>
</gene>
<comment type="subunit">
    <text evidence="3">Homodimer.</text>
</comment>
<dbReference type="SUPFAM" id="SSF53383">
    <property type="entry name" value="PLP-dependent transferases"/>
    <property type="match status" value="1"/>
</dbReference>
<dbReference type="Pfam" id="PF00155">
    <property type="entry name" value="Aminotran_1_2"/>
    <property type="match status" value="1"/>
</dbReference>
<feature type="domain" description="Aminotransferase class I/classII large" evidence="7">
    <location>
        <begin position="27"/>
        <end position="391"/>
    </location>
</feature>
<comment type="cofactor">
    <cofactor evidence="1">
        <name>pyridoxal 5'-phosphate</name>
        <dbReference type="ChEBI" id="CHEBI:597326"/>
    </cofactor>
</comment>
<evidence type="ECO:0000256" key="6">
    <source>
        <dbReference type="ARBA" id="ARBA00022898"/>
    </source>
</evidence>
<organism evidence="8 9">
    <name type="scientific">Herbaspirillum lusitanum</name>
    <dbReference type="NCBI Taxonomy" id="213312"/>
    <lineage>
        <taxon>Bacteria</taxon>
        <taxon>Pseudomonadati</taxon>
        <taxon>Pseudomonadota</taxon>
        <taxon>Betaproteobacteria</taxon>
        <taxon>Burkholderiales</taxon>
        <taxon>Oxalobacteraceae</taxon>
        <taxon>Herbaspirillum</taxon>
    </lineage>
</organism>
<name>A0ABW9A432_9BURK</name>
<dbReference type="NCBIfam" id="NF006719">
    <property type="entry name" value="PRK09257.1"/>
    <property type="match status" value="1"/>
</dbReference>
<dbReference type="InterPro" id="IPR015421">
    <property type="entry name" value="PyrdxlP-dep_Trfase_major"/>
</dbReference>
<reference evidence="8 9" key="1">
    <citation type="journal article" date="2024" name="Chem. Sci.">
        <title>Discovery of megapolipeptins by genome mining of a Burkholderiales bacteria collection.</title>
        <authorList>
            <person name="Paulo B.S."/>
            <person name="Recchia M.J.J."/>
            <person name="Lee S."/>
            <person name="Fergusson C.H."/>
            <person name="Romanowski S.B."/>
            <person name="Hernandez A."/>
            <person name="Krull N."/>
            <person name="Liu D.Y."/>
            <person name="Cavanagh H."/>
            <person name="Bos A."/>
            <person name="Gray C.A."/>
            <person name="Murphy B.T."/>
            <person name="Linington R.G."/>
            <person name="Eustaquio A.S."/>
        </authorList>
    </citation>
    <scope>NUCLEOTIDE SEQUENCE [LARGE SCALE GENOMIC DNA]</scope>
    <source>
        <strain evidence="8 9">RL21-008-BIB-A</strain>
    </source>
</reference>
<evidence type="ECO:0000256" key="5">
    <source>
        <dbReference type="ARBA" id="ARBA00022679"/>
    </source>
</evidence>
<dbReference type="InterPro" id="IPR004839">
    <property type="entry name" value="Aminotransferase_I/II_large"/>
</dbReference>
<sequence>MFRHIEPYPGDPILTLNESYFADPRSNKVNLSIGVYLNAAGKMPVMRAALKAEQAMFEHLGTRPYLPMEGDAGFRRTACELIFGADHVALQEERIASVQTLGGSGALKVGADFLKRYFPQAGIWVSDPTWDNHHGIFAGAGLPVGLYPYYDAASGGVDFAAMLDCLKRLPAGDIVLLHACCHNPTGADLSAAQWRALAVLMRERGLLAFFDMAYQGFGAGVDADAFAIRHFAEQGIALLVASSFSKNFSLYGERCGALNIVCADAKQAATVLGQLKAGIRRIYSSPPTHGARIVAAVLGSDELQAEWRAELETMRLRVAAMRQGLHEVLRQRCPQADIDYLKRQTGMFSFTGLSVQQVRRLREEHAVYLVDSGRICLAALTEENITVTADAMAQVMR</sequence>
<keyword evidence="9" id="KW-1185">Reference proteome</keyword>
<keyword evidence="6" id="KW-0663">Pyridoxal phosphate</keyword>
<dbReference type="InterPro" id="IPR000796">
    <property type="entry name" value="Asp_trans"/>
</dbReference>
<evidence type="ECO:0000313" key="8">
    <source>
        <dbReference type="EMBL" id="MFL9923206.1"/>
    </source>
</evidence>
<dbReference type="PRINTS" id="PR00799">
    <property type="entry name" value="TRANSAMINASE"/>
</dbReference>
<dbReference type="InterPro" id="IPR015424">
    <property type="entry name" value="PyrdxlP-dep_Trfase"/>
</dbReference>
<dbReference type="CDD" id="cd00609">
    <property type="entry name" value="AAT_like"/>
    <property type="match status" value="1"/>
</dbReference>
<dbReference type="PANTHER" id="PTHR11879:SF37">
    <property type="entry name" value="AROMATIC-AMINO-ACID AMINOTRANSFERASE"/>
    <property type="match status" value="1"/>
</dbReference>
<evidence type="ECO:0000256" key="3">
    <source>
        <dbReference type="ARBA" id="ARBA00011738"/>
    </source>
</evidence>
<evidence type="ECO:0000259" key="7">
    <source>
        <dbReference type="Pfam" id="PF00155"/>
    </source>
</evidence>
<protein>
    <submittedName>
        <fullName evidence="8">Aspartate/tyrosine/aromatic aminotransferase</fullName>
    </submittedName>
</protein>
<dbReference type="Gene3D" id="3.90.1150.10">
    <property type="entry name" value="Aspartate Aminotransferase, domain 1"/>
    <property type="match status" value="1"/>
</dbReference>
<dbReference type="Proteomes" id="UP001629246">
    <property type="component" value="Unassembled WGS sequence"/>
</dbReference>
<dbReference type="RefSeq" id="WP_408154591.1">
    <property type="nucleotide sequence ID" value="NZ_JAQQFM010000001.1"/>
</dbReference>
<evidence type="ECO:0000256" key="2">
    <source>
        <dbReference type="ARBA" id="ARBA00007441"/>
    </source>
</evidence>
<evidence type="ECO:0000256" key="4">
    <source>
        <dbReference type="ARBA" id="ARBA00022576"/>
    </source>
</evidence>
<proteinExistence type="inferred from homology"/>
<evidence type="ECO:0000313" key="9">
    <source>
        <dbReference type="Proteomes" id="UP001629246"/>
    </source>
</evidence>
<dbReference type="Gene3D" id="3.40.640.10">
    <property type="entry name" value="Type I PLP-dependent aspartate aminotransferase-like (Major domain)"/>
    <property type="match status" value="1"/>
</dbReference>
<dbReference type="EMBL" id="JAQQFM010000001">
    <property type="protein sequence ID" value="MFL9923206.1"/>
    <property type="molecule type" value="Genomic_DNA"/>
</dbReference>
<dbReference type="GO" id="GO:0008483">
    <property type="term" value="F:transaminase activity"/>
    <property type="evidence" value="ECO:0007669"/>
    <property type="project" value="UniProtKB-KW"/>
</dbReference>
<dbReference type="InterPro" id="IPR015422">
    <property type="entry name" value="PyrdxlP-dep_Trfase_small"/>
</dbReference>
<keyword evidence="5" id="KW-0808">Transferase</keyword>
<evidence type="ECO:0000256" key="1">
    <source>
        <dbReference type="ARBA" id="ARBA00001933"/>
    </source>
</evidence>
<accession>A0ABW9A432</accession>
<keyword evidence="4 8" id="KW-0032">Aminotransferase</keyword>
<comment type="caution">
    <text evidence="8">The sequence shown here is derived from an EMBL/GenBank/DDBJ whole genome shotgun (WGS) entry which is preliminary data.</text>
</comment>